<dbReference type="InterPro" id="IPR002898">
    <property type="entry name" value="MotA_ExbB_proton_chnl"/>
</dbReference>
<dbReference type="Pfam" id="PF01618">
    <property type="entry name" value="MotA_ExbB"/>
    <property type="match status" value="1"/>
</dbReference>
<comment type="similarity">
    <text evidence="2">Belongs to the MotA family.</text>
</comment>
<keyword evidence="7 9" id="KW-1133">Transmembrane helix</keyword>
<keyword evidence="3" id="KW-0813">Transport</keyword>
<evidence type="ECO:0000259" key="10">
    <source>
        <dbReference type="Pfam" id="PF01618"/>
    </source>
</evidence>
<feature type="transmembrane region" description="Helical" evidence="9">
    <location>
        <begin position="188"/>
        <end position="206"/>
    </location>
</feature>
<evidence type="ECO:0000313" key="11">
    <source>
        <dbReference type="EMBL" id="UUX51925.1"/>
    </source>
</evidence>
<comment type="subcellular location">
    <subcellularLocation>
        <location evidence="1">Cell membrane</location>
        <topology evidence="1">Multi-pass membrane protein</topology>
    </subcellularLocation>
</comment>
<organism evidence="11 12">
    <name type="scientific">Nisaea acidiphila</name>
    <dbReference type="NCBI Taxonomy" id="1862145"/>
    <lineage>
        <taxon>Bacteria</taxon>
        <taxon>Pseudomonadati</taxon>
        <taxon>Pseudomonadota</taxon>
        <taxon>Alphaproteobacteria</taxon>
        <taxon>Rhodospirillales</taxon>
        <taxon>Thalassobaculaceae</taxon>
        <taxon>Nisaea</taxon>
    </lineage>
</organism>
<dbReference type="GO" id="GO:0005886">
    <property type="term" value="C:plasma membrane"/>
    <property type="evidence" value="ECO:0007669"/>
    <property type="project" value="UniProtKB-SubCell"/>
</dbReference>
<dbReference type="EMBL" id="CP102480">
    <property type="protein sequence ID" value="UUX51925.1"/>
    <property type="molecule type" value="Genomic_DNA"/>
</dbReference>
<evidence type="ECO:0000313" key="12">
    <source>
        <dbReference type="Proteomes" id="UP001060336"/>
    </source>
</evidence>
<feature type="domain" description="MotA/TolQ/ExbB proton channel" evidence="10">
    <location>
        <begin position="105"/>
        <end position="224"/>
    </location>
</feature>
<evidence type="ECO:0000256" key="8">
    <source>
        <dbReference type="ARBA" id="ARBA00023136"/>
    </source>
</evidence>
<dbReference type="PANTHER" id="PTHR30433:SF2">
    <property type="entry name" value="MOTILITY PROTEIN A"/>
    <property type="match status" value="1"/>
</dbReference>
<evidence type="ECO:0000256" key="9">
    <source>
        <dbReference type="SAM" id="Phobius"/>
    </source>
</evidence>
<proteinExistence type="inferred from homology"/>
<evidence type="ECO:0000256" key="7">
    <source>
        <dbReference type="ARBA" id="ARBA00022989"/>
    </source>
</evidence>
<keyword evidence="6" id="KW-0283">Flagellar rotation</keyword>
<dbReference type="InterPro" id="IPR047055">
    <property type="entry name" value="MotA-like"/>
</dbReference>
<evidence type="ECO:0000256" key="5">
    <source>
        <dbReference type="ARBA" id="ARBA00022692"/>
    </source>
</evidence>
<evidence type="ECO:0000256" key="2">
    <source>
        <dbReference type="ARBA" id="ARBA00008038"/>
    </source>
</evidence>
<dbReference type="AlphaFoldDB" id="A0A9J7B2P7"/>
<dbReference type="InterPro" id="IPR000540">
    <property type="entry name" value="Flag_MotA_CS"/>
</dbReference>
<feature type="transmembrane region" description="Helical" evidence="9">
    <location>
        <begin position="35"/>
        <end position="56"/>
    </location>
</feature>
<protein>
    <submittedName>
        <fullName evidence="11">MotA/TolQ/ExbB proton channel family protein</fullName>
    </submittedName>
</protein>
<dbReference type="GO" id="GO:0006935">
    <property type="term" value="P:chemotaxis"/>
    <property type="evidence" value="ECO:0007669"/>
    <property type="project" value="InterPro"/>
</dbReference>
<feature type="transmembrane region" description="Helical" evidence="9">
    <location>
        <begin position="152"/>
        <end position="176"/>
    </location>
</feature>
<reference evidence="11" key="1">
    <citation type="submission" date="2022-08" db="EMBL/GenBank/DDBJ databases">
        <title>Nisaea acidiphila sp. nov., isolated from a marine algal debris and emended description of the genus Nisaea Urios et al. 2008.</title>
        <authorList>
            <person name="Kwon K."/>
        </authorList>
    </citation>
    <scope>NUCLEOTIDE SEQUENCE</scope>
    <source>
        <strain evidence="11">MEBiC11861</strain>
    </source>
</reference>
<evidence type="ECO:0000256" key="6">
    <source>
        <dbReference type="ARBA" id="ARBA00022779"/>
    </source>
</evidence>
<keyword evidence="12" id="KW-1185">Reference proteome</keyword>
<evidence type="ECO:0000256" key="3">
    <source>
        <dbReference type="ARBA" id="ARBA00022448"/>
    </source>
</evidence>
<sequence>MFLRHTMSSTIIGLIGIAALTWFVAFTAGESIGNFWNPAGITIVLGGTVAATFIAFRSNQLAAITGAIGAIFRDERSINADIKHLVQIARLYRGGDIPQTQEAINKLTNPFLRLGLQFAIDGTPIDDLMHVMNWRIQKLIERETAEAKLFRMLASFSPAFGMLGTLVGLIGMLANLGSGDLNLIGQNMSIALITTVYGLMLANMVFKPVAIKLEQRTAQRVAMMNVLLEGVILLRMGRGPGTIADQMQTLVRNYRDEIQD</sequence>
<name>A0A9J7B2P7_9PROT</name>
<gene>
    <name evidence="11" type="ORF">NUH88_09515</name>
</gene>
<dbReference type="RefSeq" id="WP_257771685.1">
    <property type="nucleotide sequence ID" value="NZ_CP102480.1"/>
</dbReference>
<keyword evidence="5 9" id="KW-0812">Transmembrane</keyword>
<keyword evidence="8 9" id="KW-0472">Membrane</keyword>
<dbReference type="KEGG" id="naci:NUH88_09515"/>
<dbReference type="PROSITE" id="PS01307">
    <property type="entry name" value="MOTA"/>
    <property type="match status" value="1"/>
</dbReference>
<keyword evidence="4" id="KW-1003">Cell membrane</keyword>
<accession>A0A9J7B2P7</accession>
<evidence type="ECO:0000256" key="4">
    <source>
        <dbReference type="ARBA" id="ARBA00022475"/>
    </source>
</evidence>
<dbReference type="Proteomes" id="UP001060336">
    <property type="component" value="Chromosome"/>
</dbReference>
<evidence type="ECO:0000256" key="1">
    <source>
        <dbReference type="ARBA" id="ARBA00004651"/>
    </source>
</evidence>
<feature type="transmembrane region" description="Helical" evidence="9">
    <location>
        <begin position="12"/>
        <end position="29"/>
    </location>
</feature>
<dbReference type="PANTHER" id="PTHR30433">
    <property type="entry name" value="CHEMOTAXIS PROTEIN MOTA"/>
    <property type="match status" value="1"/>
</dbReference>
<dbReference type="GO" id="GO:0071978">
    <property type="term" value="P:bacterial-type flagellum-dependent swarming motility"/>
    <property type="evidence" value="ECO:0007669"/>
    <property type="project" value="InterPro"/>
</dbReference>